<evidence type="ECO:0000313" key="2">
    <source>
        <dbReference type="Proteomes" id="UP000509302"/>
    </source>
</evidence>
<keyword evidence="2" id="KW-1185">Reference proteome</keyword>
<dbReference type="KEGG" id="cagg:HYG79_08445"/>
<reference evidence="1 2" key="1">
    <citation type="journal article" date="2006" name="Int. J. Syst. Evol. Microbiol.">
        <title>Costertonia aggregata gen. nov., sp. nov., a mesophilic marine bacterium of the family Flavobacteriaceae, isolated from a mature biofilm.</title>
        <authorList>
            <person name="Kwon K.K."/>
            <person name="Lee Y.K."/>
            <person name="Lee H.K."/>
        </authorList>
    </citation>
    <scope>NUCLEOTIDE SEQUENCE [LARGE SCALE GENOMIC DNA]</scope>
    <source>
        <strain evidence="1 2">KCCM 42265</strain>
    </source>
</reference>
<organism evidence="1 2">
    <name type="scientific">Costertonia aggregata</name>
    <dbReference type="NCBI Taxonomy" id="343403"/>
    <lineage>
        <taxon>Bacteria</taxon>
        <taxon>Pseudomonadati</taxon>
        <taxon>Bacteroidota</taxon>
        <taxon>Flavobacteriia</taxon>
        <taxon>Flavobacteriales</taxon>
        <taxon>Flavobacteriaceae</taxon>
        <taxon>Costertonia</taxon>
    </lineage>
</organism>
<accession>A0A7H9APN4</accession>
<dbReference type="Proteomes" id="UP000509302">
    <property type="component" value="Chromosome"/>
</dbReference>
<dbReference type="RefSeq" id="WP_179241663.1">
    <property type="nucleotide sequence ID" value="NZ_CP058595.1"/>
</dbReference>
<sequence>MKTFRLSPILLGIAVTVFFSCDREENNFGDAVQVTEEEALELVQTSLTSDAYGMNVQAEDALALNNGDTSKIKYECGVLNSKSMERSSAINAPVSFTHSIEYLFTLVCEEGQSKAFAIEFDGNGTYSSPRLQSDDTISYQAVLGNIVSSEGPYVYNSSFVREGTQTTRIASRTKNFDSTLSIESNAVAIDKDTRELLGGSATFSLQGTLGSGETFSYAGTITFKGNGAATININGNTYNVQI</sequence>
<dbReference type="EMBL" id="CP058595">
    <property type="protein sequence ID" value="QLG45374.1"/>
    <property type="molecule type" value="Genomic_DNA"/>
</dbReference>
<gene>
    <name evidence="1" type="ORF">HYG79_08445</name>
</gene>
<name>A0A7H9APN4_9FLAO</name>
<evidence type="ECO:0000313" key="1">
    <source>
        <dbReference type="EMBL" id="QLG45374.1"/>
    </source>
</evidence>
<dbReference type="PROSITE" id="PS51257">
    <property type="entry name" value="PROKAR_LIPOPROTEIN"/>
    <property type="match status" value="1"/>
</dbReference>
<dbReference type="AlphaFoldDB" id="A0A7H9APN4"/>
<proteinExistence type="predicted"/>
<evidence type="ECO:0008006" key="3">
    <source>
        <dbReference type="Google" id="ProtNLM"/>
    </source>
</evidence>
<protein>
    <recommendedName>
        <fullName evidence="3">Lipoprotein</fullName>
    </recommendedName>
</protein>